<name>A0A8X7R5W0_BRACI</name>
<organism evidence="1 2">
    <name type="scientific">Brassica carinata</name>
    <name type="common">Ethiopian mustard</name>
    <name type="synonym">Abyssinian cabbage</name>
    <dbReference type="NCBI Taxonomy" id="52824"/>
    <lineage>
        <taxon>Eukaryota</taxon>
        <taxon>Viridiplantae</taxon>
        <taxon>Streptophyta</taxon>
        <taxon>Embryophyta</taxon>
        <taxon>Tracheophyta</taxon>
        <taxon>Spermatophyta</taxon>
        <taxon>Magnoliopsida</taxon>
        <taxon>eudicotyledons</taxon>
        <taxon>Gunneridae</taxon>
        <taxon>Pentapetalae</taxon>
        <taxon>rosids</taxon>
        <taxon>malvids</taxon>
        <taxon>Brassicales</taxon>
        <taxon>Brassicaceae</taxon>
        <taxon>Brassiceae</taxon>
        <taxon>Brassica</taxon>
    </lineage>
</organism>
<dbReference type="AlphaFoldDB" id="A0A8X7R5W0"/>
<protein>
    <submittedName>
        <fullName evidence="1">Uncharacterized protein</fullName>
    </submittedName>
</protein>
<evidence type="ECO:0000313" key="1">
    <source>
        <dbReference type="EMBL" id="KAG2282326.1"/>
    </source>
</evidence>
<reference evidence="1 2" key="1">
    <citation type="submission" date="2020-02" db="EMBL/GenBank/DDBJ databases">
        <authorList>
            <person name="Ma Q."/>
            <person name="Huang Y."/>
            <person name="Song X."/>
            <person name="Pei D."/>
        </authorList>
    </citation>
    <scope>NUCLEOTIDE SEQUENCE [LARGE SCALE GENOMIC DNA]</scope>
    <source>
        <strain evidence="1">Sxm20200214</strain>
        <tissue evidence="1">Leaf</tissue>
    </source>
</reference>
<comment type="caution">
    <text evidence="1">The sequence shown here is derived from an EMBL/GenBank/DDBJ whole genome shotgun (WGS) entry which is preliminary data.</text>
</comment>
<accession>A0A8X7R5W0</accession>
<sequence length="91" mass="10594">MMKSINHQLRLSAITMFLSTYGYSQKWFFLSVWSHAQLTLASHCVINSSVVTMLPVSAMCDWQVWAYLQNCSLHELLFFFPKLQPDGFFSH</sequence>
<keyword evidence="2" id="KW-1185">Reference proteome</keyword>
<evidence type="ECO:0000313" key="2">
    <source>
        <dbReference type="Proteomes" id="UP000886595"/>
    </source>
</evidence>
<proteinExistence type="predicted"/>
<dbReference type="EMBL" id="JAAMPC010000011">
    <property type="protein sequence ID" value="KAG2282326.1"/>
    <property type="molecule type" value="Genomic_DNA"/>
</dbReference>
<gene>
    <name evidence="1" type="ORF">Bca52824_053546</name>
</gene>
<dbReference type="Proteomes" id="UP000886595">
    <property type="component" value="Unassembled WGS sequence"/>
</dbReference>